<reference evidence="2" key="1">
    <citation type="submission" date="2023-03" db="EMBL/GenBank/DDBJ databases">
        <title>Massive genome expansion in bonnet fungi (Mycena s.s.) driven by repeated elements and novel gene families across ecological guilds.</title>
        <authorList>
            <consortium name="Lawrence Berkeley National Laboratory"/>
            <person name="Harder C.B."/>
            <person name="Miyauchi S."/>
            <person name="Viragh M."/>
            <person name="Kuo A."/>
            <person name="Thoen E."/>
            <person name="Andreopoulos B."/>
            <person name="Lu D."/>
            <person name="Skrede I."/>
            <person name="Drula E."/>
            <person name="Henrissat B."/>
            <person name="Morin E."/>
            <person name="Kohler A."/>
            <person name="Barry K."/>
            <person name="LaButti K."/>
            <person name="Morin E."/>
            <person name="Salamov A."/>
            <person name="Lipzen A."/>
            <person name="Mereny Z."/>
            <person name="Hegedus B."/>
            <person name="Baldrian P."/>
            <person name="Stursova M."/>
            <person name="Weitz H."/>
            <person name="Taylor A."/>
            <person name="Grigoriev I.V."/>
            <person name="Nagy L.G."/>
            <person name="Martin F."/>
            <person name="Kauserud H."/>
        </authorList>
    </citation>
    <scope>NUCLEOTIDE SEQUENCE</scope>
    <source>
        <strain evidence="2">CBHHK002</strain>
    </source>
</reference>
<comment type="caution">
    <text evidence="2">The sequence shown here is derived from an EMBL/GenBank/DDBJ whole genome shotgun (WGS) entry which is preliminary data.</text>
</comment>
<dbReference type="EMBL" id="JARIHO010000006">
    <property type="protein sequence ID" value="KAJ7359524.1"/>
    <property type="molecule type" value="Genomic_DNA"/>
</dbReference>
<sequence length="237" mass="27684">MNFLLYAPQSLNMCSTTRPTRAVENTTKALQRSPIFSASTGSTTHLLHLFRPPLPHFQHEVLLLPRRPFPWPLRRWQPRTIPRHRSCHPGYRPQYLCRSPHPLRTVPNARRGGCWAHAHPSCDYCLIGASRPIADLERRTPSRRAHRCAQHRDHPALYQRPRRHGRQRRGSRKPHQRDPRCELPPILPFLVTLTRYSPGCQYRPQQARPQARPRRTAHPCRCGRFGPARQSGRFPCF</sequence>
<keyword evidence="3" id="KW-1185">Reference proteome</keyword>
<dbReference type="AlphaFoldDB" id="A0AAD7AI59"/>
<evidence type="ECO:0000313" key="2">
    <source>
        <dbReference type="EMBL" id="KAJ7359524.1"/>
    </source>
</evidence>
<gene>
    <name evidence="2" type="ORF">DFH08DRAFT_412031</name>
</gene>
<evidence type="ECO:0000313" key="3">
    <source>
        <dbReference type="Proteomes" id="UP001218218"/>
    </source>
</evidence>
<feature type="compositionally biased region" description="Basic residues" evidence="1">
    <location>
        <begin position="160"/>
        <end position="175"/>
    </location>
</feature>
<proteinExistence type="predicted"/>
<name>A0AAD7AI59_9AGAR</name>
<feature type="region of interest" description="Disordered" evidence="1">
    <location>
        <begin position="201"/>
        <end position="224"/>
    </location>
</feature>
<protein>
    <submittedName>
        <fullName evidence="2">Uncharacterized protein</fullName>
    </submittedName>
</protein>
<accession>A0AAD7AI59</accession>
<dbReference type="Proteomes" id="UP001218218">
    <property type="component" value="Unassembled WGS sequence"/>
</dbReference>
<organism evidence="2 3">
    <name type="scientific">Mycena albidolilacea</name>
    <dbReference type="NCBI Taxonomy" id="1033008"/>
    <lineage>
        <taxon>Eukaryota</taxon>
        <taxon>Fungi</taxon>
        <taxon>Dikarya</taxon>
        <taxon>Basidiomycota</taxon>
        <taxon>Agaricomycotina</taxon>
        <taxon>Agaricomycetes</taxon>
        <taxon>Agaricomycetidae</taxon>
        <taxon>Agaricales</taxon>
        <taxon>Marasmiineae</taxon>
        <taxon>Mycenaceae</taxon>
        <taxon>Mycena</taxon>
    </lineage>
</organism>
<evidence type="ECO:0000256" key="1">
    <source>
        <dbReference type="SAM" id="MobiDB-lite"/>
    </source>
</evidence>
<feature type="region of interest" description="Disordered" evidence="1">
    <location>
        <begin position="139"/>
        <end position="183"/>
    </location>
</feature>